<dbReference type="InterPro" id="IPR015943">
    <property type="entry name" value="WD40/YVTN_repeat-like_dom_sf"/>
</dbReference>
<dbReference type="InterPro" id="IPR056150">
    <property type="entry name" value="WD40_CDC20-Fz"/>
</dbReference>
<dbReference type="EnsemblMetazoa" id="XM_014395712.1">
    <property type="protein sequence ID" value="XP_014251198.1"/>
    <property type="gene ID" value="LOC106667638"/>
</dbReference>
<evidence type="ECO:0000256" key="2">
    <source>
        <dbReference type="ARBA" id="ARBA00022574"/>
    </source>
</evidence>
<keyword evidence="6" id="KW-0131">Cell cycle</keyword>
<keyword evidence="3" id="KW-0132">Cell division</keyword>
<dbReference type="SUPFAM" id="SSF50978">
    <property type="entry name" value="WD40 repeat-like"/>
    <property type="match status" value="1"/>
</dbReference>
<dbReference type="GO" id="GO:0005680">
    <property type="term" value="C:anaphase-promoting complex"/>
    <property type="evidence" value="ECO:0007669"/>
    <property type="project" value="TreeGrafter"/>
</dbReference>
<dbReference type="Proteomes" id="UP000494040">
    <property type="component" value="Unassembled WGS sequence"/>
</dbReference>
<accession>A0A8I6S0H5</accession>
<evidence type="ECO:0000256" key="8">
    <source>
        <dbReference type="SAM" id="MobiDB-lite"/>
    </source>
</evidence>
<dbReference type="PANTHER" id="PTHR19918:SF8">
    <property type="entry name" value="FI02843P"/>
    <property type="match status" value="1"/>
</dbReference>
<dbReference type="InterPro" id="IPR033010">
    <property type="entry name" value="Cdc20/Fizzy"/>
</dbReference>
<dbReference type="OrthoDB" id="10263272at2759"/>
<keyword evidence="5" id="KW-0498">Mitosis</keyword>
<evidence type="ECO:0000256" key="3">
    <source>
        <dbReference type="ARBA" id="ARBA00022618"/>
    </source>
</evidence>
<dbReference type="GeneID" id="106667638"/>
<evidence type="ECO:0000313" key="11">
    <source>
        <dbReference type="Proteomes" id="UP000494040"/>
    </source>
</evidence>
<dbReference type="PROSITE" id="PS50082">
    <property type="entry name" value="WD_REPEATS_2"/>
    <property type="match status" value="2"/>
</dbReference>
<feature type="repeat" description="WD" evidence="7">
    <location>
        <begin position="313"/>
        <end position="345"/>
    </location>
</feature>
<feature type="repeat" description="WD" evidence="7">
    <location>
        <begin position="449"/>
        <end position="481"/>
    </location>
</feature>
<dbReference type="SMART" id="SM00320">
    <property type="entry name" value="WD40"/>
    <property type="match status" value="7"/>
</dbReference>
<feature type="domain" description="CDC20/Fizzy WD40" evidence="9">
    <location>
        <begin position="184"/>
        <end position="480"/>
    </location>
</feature>
<dbReference type="GO" id="GO:0010997">
    <property type="term" value="F:anaphase-promoting complex binding"/>
    <property type="evidence" value="ECO:0007669"/>
    <property type="project" value="InterPro"/>
</dbReference>
<evidence type="ECO:0000256" key="7">
    <source>
        <dbReference type="PROSITE-ProRule" id="PRU00221"/>
    </source>
</evidence>
<evidence type="ECO:0000259" key="9">
    <source>
        <dbReference type="Pfam" id="PF24807"/>
    </source>
</evidence>
<dbReference type="GO" id="GO:0051301">
    <property type="term" value="P:cell division"/>
    <property type="evidence" value="ECO:0007669"/>
    <property type="project" value="UniProtKB-KW"/>
</dbReference>
<evidence type="ECO:0000256" key="5">
    <source>
        <dbReference type="ARBA" id="ARBA00022776"/>
    </source>
</evidence>
<keyword evidence="11" id="KW-1185">Reference proteome</keyword>
<keyword evidence="2 7" id="KW-0853">WD repeat</keyword>
<feature type="region of interest" description="Disordered" evidence="8">
    <location>
        <begin position="15"/>
        <end position="82"/>
    </location>
</feature>
<dbReference type="GO" id="GO:0031145">
    <property type="term" value="P:anaphase-promoting complex-dependent catabolic process"/>
    <property type="evidence" value="ECO:0007669"/>
    <property type="project" value="TreeGrafter"/>
</dbReference>
<name>A0A8I6S0H5_CIMLE</name>
<dbReference type="KEGG" id="clec:106667638"/>
<evidence type="ECO:0000256" key="6">
    <source>
        <dbReference type="ARBA" id="ARBA00023306"/>
    </source>
</evidence>
<protein>
    <recommendedName>
        <fullName evidence="9">CDC20/Fizzy WD40 domain-containing protein</fullName>
    </recommendedName>
</protein>
<dbReference type="CDD" id="cd00200">
    <property type="entry name" value="WD40"/>
    <property type="match status" value="1"/>
</dbReference>
<evidence type="ECO:0000256" key="1">
    <source>
        <dbReference type="ARBA" id="ARBA00006445"/>
    </source>
</evidence>
<dbReference type="Pfam" id="PF24807">
    <property type="entry name" value="WD40_CDC20-Fz"/>
    <property type="match status" value="1"/>
</dbReference>
<dbReference type="InterPro" id="IPR001680">
    <property type="entry name" value="WD40_rpt"/>
</dbReference>
<dbReference type="PANTHER" id="PTHR19918">
    <property type="entry name" value="CELL DIVISION CYCLE 20 CDC20 FIZZY -RELATED"/>
    <property type="match status" value="1"/>
</dbReference>
<keyword evidence="4" id="KW-0677">Repeat</keyword>
<dbReference type="OMA" id="CSGACLN"/>
<proteinExistence type="inferred from homology"/>
<dbReference type="CTD" id="34968"/>
<evidence type="ECO:0000313" key="10">
    <source>
        <dbReference type="EnsemblMetazoa" id="XP_014251198.1"/>
    </source>
</evidence>
<organism evidence="10 11">
    <name type="scientific">Cimex lectularius</name>
    <name type="common">Bed bug</name>
    <name type="synonym">Acanthia lectularia</name>
    <dbReference type="NCBI Taxonomy" id="79782"/>
    <lineage>
        <taxon>Eukaryota</taxon>
        <taxon>Metazoa</taxon>
        <taxon>Ecdysozoa</taxon>
        <taxon>Arthropoda</taxon>
        <taxon>Hexapoda</taxon>
        <taxon>Insecta</taxon>
        <taxon>Pterygota</taxon>
        <taxon>Neoptera</taxon>
        <taxon>Paraneoptera</taxon>
        <taxon>Hemiptera</taxon>
        <taxon>Heteroptera</taxon>
        <taxon>Panheteroptera</taxon>
        <taxon>Cimicomorpha</taxon>
        <taxon>Cimicidae</taxon>
        <taxon>Cimex</taxon>
    </lineage>
</organism>
<dbReference type="AlphaFoldDB" id="A0A8I6S0H5"/>
<dbReference type="GO" id="GO:1990757">
    <property type="term" value="F:ubiquitin ligase activator activity"/>
    <property type="evidence" value="ECO:0007669"/>
    <property type="project" value="TreeGrafter"/>
</dbReference>
<reference evidence="10" key="1">
    <citation type="submission" date="2022-01" db="UniProtKB">
        <authorList>
            <consortium name="EnsemblMetazoa"/>
        </authorList>
    </citation>
    <scope>IDENTIFICATION</scope>
</reference>
<dbReference type="InterPro" id="IPR036322">
    <property type="entry name" value="WD40_repeat_dom_sf"/>
</dbReference>
<dbReference type="GO" id="GO:1905786">
    <property type="term" value="P:positive regulation of anaphase-promoting complex-dependent catabolic process"/>
    <property type="evidence" value="ECO:0007669"/>
    <property type="project" value="TreeGrafter"/>
</dbReference>
<feature type="compositionally biased region" description="Low complexity" evidence="8">
    <location>
        <begin position="36"/>
        <end position="55"/>
    </location>
</feature>
<evidence type="ECO:0000256" key="4">
    <source>
        <dbReference type="ARBA" id="ARBA00022737"/>
    </source>
</evidence>
<comment type="similarity">
    <text evidence="1">Belongs to the WD repeat CDC20/Fizzy family.</text>
</comment>
<sequence>MAQFNFINELNSALRMDDPITKGPLPRWQRKVLEGSSSNNSTINSSMNKSKSKTPNKLDMKKTPSKTPKPSPARGKSPCGGDRFIPNRSATDFNMGHFKLTLDDNDEAENELKSPNKLEQERIMKENLHGGHDPSKTRILAFQKKAPLPADGHQNHLKVVYSQSKTPSSKSTSRYIPQAPDRILDAPEIVDDYYLNLIDWSQRNNILAVALSNSVYLWNAATGTINHLVELEGSDYVCSLSWVKESDMLAIGTSLGDIQVWDAAQSKRLRVMDGHSARVASLSWNSYILSSGCRSGIIVHHDVRQRNHNVAQINAHSQEVCGLKWSPDGKYLASGGNDNVLNIWQSVQDDFYSQANPLHSFRLHQAAVKALAWCPWQAGLLASGGGTADRHIRLWNCNTGVNTLSIDTKSQVCGLLWSPTFKEIISGHGYANNELIIWKYPSMTKVAELTGHTARVLHLAMSPDGTTVLSAGADETLRLWKCFASDPKQKKELTDSKLLGNSIFKRGIR</sequence>
<dbReference type="RefSeq" id="XP_014251198.1">
    <property type="nucleotide sequence ID" value="XM_014395712.1"/>
</dbReference>
<dbReference type="Gene3D" id="2.130.10.10">
    <property type="entry name" value="YVTN repeat-like/Quinoprotein amine dehydrogenase"/>
    <property type="match status" value="1"/>
</dbReference>
<dbReference type="PROSITE" id="PS50294">
    <property type="entry name" value="WD_REPEATS_REGION"/>
    <property type="match status" value="2"/>
</dbReference>